<comment type="caution">
    <text evidence="2">The sequence shown here is derived from an EMBL/GenBank/DDBJ whole genome shotgun (WGS) entry which is preliminary data.</text>
</comment>
<dbReference type="AlphaFoldDB" id="A0A392PP36"/>
<feature type="region of interest" description="Disordered" evidence="1">
    <location>
        <begin position="1"/>
        <end position="102"/>
    </location>
</feature>
<keyword evidence="3" id="KW-1185">Reference proteome</keyword>
<dbReference type="Proteomes" id="UP000265520">
    <property type="component" value="Unassembled WGS sequence"/>
</dbReference>
<protein>
    <submittedName>
        <fullName evidence="2">Uncharacterized protein</fullName>
    </submittedName>
</protein>
<dbReference type="EMBL" id="LXQA010087521">
    <property type="protein sequence ID" value="MCI13259.1"/>
    <property type="molecule type" value="Genomic_DNA"/>
</dbReference>
<feature type="non-terminal residue" evidence="2">
    <location>
        <position position="190"/>
    </location>
</feature>
<reference evidence="2 3" key="1">
    <citation type="journal article" date="2018" name="Front. Plant Sci.">
        <title>Red Clover (Trifolium pratense) and Zigzag Clover (T. medium) - A Picture of Genomic Similarities and Differences.</title>
        <authorList>
            <person name="Dluhosova J."/>
            <person name="Istvanek J."/>
            <person name="Nedelnik J."/>
            <person name="Repkova J."/>
        </authorList>
    </citation>
    <scope>NUCLEOTIDE SEQUENCE [LARGE SCALE GENOMIC DNA]</scope>
    <source>
        <strain evidence="3">cv. 10/8</strain>
        <tissue evidence="2">Leaf</tissue>
    </source>
</reference>
<evidence type="ECO:0000313" key="2">
    <source>
        <dbReference type="EMBL" id="MCI13259.1"/>
    </source>
</evidence>
<organism evidence="2 3">
    <name type="scientific">Trifolium medium</name>
    <dbReference type="NCBI Taxonomy" id="97028"/>
    <lineage>
        <taxon>Eukaryota</taxon>
        <taxon>Viridiplantae</taxon>
        <taxon>Streptophyta</taxon>
        <taxon>Embryophyta</taxon>
        <taxon>Tracheophyta</taxon>
        <taxon>Spermatophyta</taxon>
        <taxon>Magnoliopsida</taxon>
        <taxon>eudicotyledons</taxon>
        <taxon>Gunneridae</taxon>
        <taxon>Pentapetalae</taxon>
        <taxon>rosids</taxon>
        <taxon>fabids</taxon>
        <taxon>Fabales</taxon>
        <taxon>Fabaceae</taxon>
        <taxon>Papilionoideae</taxon>
        <taxon>50 kb inversion clade</taxon>
        <taxon>NPAAA clade</taxon>
        <taxon>Hologalegina</taxon>
        <taxon>IRL clade</taxon>
        <taxon>Trifolieae</taxon>
        <taxon>Trifolium</taxon>
    </lineage>
</organism>
<sequence>MGHAENKCEVRYAMESDDGIREWSNELRAEPRRRSGRPTSRWLKEEGGSDGVTGGRRQSDNEFGAAEYATDPTGPNNQPNQSNNNLHLSVAAPSSSIDRQSPTTAATLQPLLQTNIQDPSPSMHPAAHLLPTNCNYQPSNQNVTQSITNNSIVQPLLSNNSPPHNTSPADNTIIRQSLANNNTSAVSSLK</sequence>
<name>A0A392PP36_9FABA</name>
<feature type="compositionally biased region" description="Low complexity" evidence="1">
    <location>
        <begin position="75"/>
        <end position="85"/>
    </location>
</feature>
<accession>A0A392PP36</accession>
<feature type="compositionally biased region" description="Polar residues" evidence="1">
    <location>
        <begin position="92"/>
        <end position="101"/>
    </location>
</feature>
<evidence type="ECO:0000256" key="1">
    <source>
        <dbReference type="SAM" id="MobiDB-lite"/>
    </source>
</evidence>
<feature type="compositionally biased region" description="Basic and acidic residues" evidence="1">
    <location>
        <begin position="1"/>
        <end position="33"/>
    </location>
</feature>
<evidence type="ECO:0000313" key="3">
    <source>
        <dbReference type="Proteomes" id="UP000265520"/>
    </source>
</evidence>
<proteinExistence type="predicted"/>